<accession>A0AA94VBJ7</accession>
<evidence type="ECO:0000313" key="3">
    <source>
        <dbReference type="Proteomes" id="UP000320858"/>
    </source>
</evidence>
<dbReference type="CDD" id="cd01299">
    <property type="entry name" value="Met_dep_hydrolase_A"/>
    <property type="match status" value="1"/>
</dbReference>
<dbReference type="InterPro" id="IPR051781">
    <property type="entry name" value="Metallo-dep_Hydrolase"/>
</dbReference>
<dbReference type="Gene3D" id="3.20.20.140">
    <property type="entry name" value="Metal-dependent hydrolases"/>
    <property type="match status" value="1"/>
</dbReference>
<dbReference type="Proteomes" id="UP000320858">
    <property type="component" value="Unassembled WGS sequence"/>
</dbReference>
<dbReference type="EMBL" id="SGOB01000003">
    <property type="protein sequence ID" value="TRA88056.1"/>
    <property type="molecule type" value="Genomic_DNA"/>
</dbReference>
<feature type="domain" description="Amidohydrolase-related" evidence="1">
    <location>
        <begin position="53"/>
        <end position="392"/>
    </location>
</feature>
<dbReference type="PANTHER" id="PTHR43135">
    <property type="entry name" value="ALPHA-D-RIBOSE 1-METHYLPHOSPHONATE 5-TRIPHOSPHATE DIPHOSPHATASE"/>
    <property type="match status" value="1"/>
</dbReference>
<evidence type="ECO:0000259" key="1">
    <source>
        <dbReference type="Pfam" id="PF01979"/>
    </source>
</evidence>
<dbReference type="GO" id="GO:0016810">
    <property type="term" value="F:hydrolase activity, acting on carbon-nitrogen (but not peptide) bonds"/>
    <property type="evidence" value="ECO:0007669"/>
    <property type="project" value="InterPro"/>
</dbReference>
<dbReference type="InterPro" id="IPR006680">
    <property type="entry name" value="Amidohydro-rel"/>
</dbReference>
<proteinExistence type="predicted"/>
<dbReference type="AlphaFoldDB" id="A0AA94VBJ7"/>
<gene>
    <name evidence="2" type="ORF">EXN24_16000</name>
</gene>
<dbReference type="InterPro" id="IPR011059">
    <property type="entry name" value="Metal-dep_hydrolase_composite"/>
</dbReference>
<sequence>MTAIIFENARIVDGTADRPSEPVQVLVEGGSIREVEKNIASSSAQRIDLSGKTLMPGLIDAHVHVVASTADLGQNGMLPDALVTVRAFKIMGEMLARGFTTVRDVGGATSGLVAATLEAAWPTPRLNISGKALAQTGGHCDYRGPYNDDQTRTRGFALGALGRICDGVPDVRKAAREELKSGANFIKIMANGGVSSPTDPIHFLGFSREEILAVVEEAENAGTYVSAHLYTDQAIRRAVECGVHSLEHCNLIGSETAKFAAEKGAFAVPTLVTYDKLSSEGAAMGLPAASIAKVDDVRLAGMESLTIMREAGLQMAYGSDLLGGMHVYQSEEFVIRGRVLPAVEVIASATHIAARLLRMEGKIGAVSPGAYADLIVVDGNPLEDLTLLTHQGAYMPMIMKAGVFIKR</sequence>
<protein>
    <submittedName>
        <fullName evidence="2">Amidohydrolase family protein</fullName>
    </submittedName>
</protein>
<dbReference type="Pfam" id="PF01979">
    <property type="entry name" value="Amidohydro_1"/>
    <property type="match status" value="1"/>
</dbReference>
<dbReference type="RefSeq" id="WP_111783995.1">
    <property type="nucleotide sequence ID" value="NZ_SGOB01000003.1"/>
</dbReference>
<evidence type="ECO:0000313" key="2">
    <source>
        <dbReference type="EMBL" id="TRA88056.1"/>
    </source>
</evidence>
<comment type="caution">
    <text evidence="2">The sequence shown here is derived from an EMBL/GenBank/DDBJ whole genome shotgun (WGS) entry which is preliminary data.</text>
</comment>
<dbReference type="SUPFAM" id="SSF51338">
    <property type="entry name" value="Composite domain of metallo-dependent hydrolases"/>
    <property type="match status" value="1"/>
</dbReference>
<dbReference type="InterPro" id="IPR057744">
    <property type="entry name" value="OTAase-like"/>
</dbReference>
<organism evidence="2 3">
    <name type="scientific">Rhizobium rhizogenes</name>
    <name type="common">Agrobacterium rhizogenes</name>
    <dbReference type="NCBI Taxonomy" id="359"/>
    <lineage>
        <taxon>Bacteria</taxon>
        <taxon>Pseudomonadati</taxon>
        <taxon>Pseudomonadota</taxon>
        <taxon>Alphaproteobacteria</taxon>
        <taxon>Hyphomicrobiales</taxon>
        <taxon>Rhizobiaceae</taxon>
        <taxon>Rhizobium/Agrobacterium group</taxon>
        <taxon>Rhizobium</taxon>
    </lineage>
</organism>
<name>A0AA94VBJ7_RHIRH</name>
<dbReference type="SUPFAM" id="SSF51556">
    <property type="entry name" value="Metallo-dependent hydrolases"/>
    <property type="match status" value="1"/>
</dbReference>
<dbReference type="PANTHER" id="PTHR43135:SF3">
    <property type="entry name" value="ALPHA-D-RIBOSE 1-METHYLPHOSPHONATE 5-TRIPHOSPHATE DIPHOSPHATASE"/>
    <property type="match status" value="1"/>
</dbReference>
<dbReference type="Gene3D" id="2.30.40.10">
    <property type="entry name" value="Urease, subunit C, domain 1"/>
    <property type="match status" value="1"/>
</dbReference>
<dbReference type="InterPro" id="IPR032466">
    <property type="entry name" value="Metal_Hydrolase"/>
</dbReference>
<reference evidence="2 3" key="1">
    <citation type="journal article" date="2019" name="Appl. Microbiol. Biotechnol.">
        <title>Differential efficiency of wild type rhizogenic strains for rol gene transformation of plants.</title>
        <authorList>
            <person name="Desmet S."/>
            <person name="De Keyser E."/>
            <person name="Van Vaerenbergh J."/>
            <person name="Baeyen S."/>
            <person name="Van Huylenbroeck J."/>
            <person name="Geelen D."/>
            <person name="Dhooghe E."/>
        </authorList>
    </citation>
    <scope>NUCLEOTIDE SEQUENCE [LARGE SCALE GENOMIC DNA]</scope>
    <source>
        <strain evidence="2 3">B 4.1</strain>
    </source>
</reference>